<protein>
    <recommendedName>
        <fullName evidence="4">Integrase</fullName>
    </recommendedName>
</protein>
<keyword evidence="1" id="KW-0233">DNA recombination</keyword>
<proteinExistence type="predicted"/>
<evidence type="ECO:0000313" key="3">
    <source>
        <dbReference type="Proteomes" id="UP000196816"/>
    </source>
</evidence>
<accession>A0AAC9X2A0</accession>
<dbReference type="EMBL" id="CP021922">
    <property type="protein sequence ID" value="ASC05274.1"/>
    <property type="molecule type" value="Genomic_DNA"/>
</dbReference>
<name>A0AAC9X2A0_ACEPA</name>
<organism evidence="2 3">
    <name type="scientific">Acetobacter pasteurianus subsp. pasteurianus</name>
    <dbReference type="NCBI Taxonomy" id="481145"/>
    <lineage>
        <taxon>Bacteria</taxon>
        <taxon>Pseudomonadati</taxon>
        <taxon>Pseudomonadota</taxon>
        <taxon>Alphaproteobacteria</taxon>
        <taxon>Acetobacterales</taxon>
        <taxon>Acetobacteraceae</taxon>
        <taxon>Acetobacter</taxon>
    </lineage>
</organism>
<reference evidence="2 3" key="1">
    <citation type="submission" date="2017-06" db="EMBL/GenBank/DDBJ databases">
        <title>Genome sequence of Acetobacter pasteurianus subsp. pasteurianus strain SRCM101468.</title>
        <authorList>
            <person name="Cho S.H."/>
        </authorList>
    </citation>
    <scope>NUCLEOTIDE SEQUENCE [LARGE SCALE GENOMIC DNA]</scope>
    <source>
        <strain evidence="2 3">SRCM101468</strain>
    </source>
</reference>
<gene>
    <name evidence="2" type="ORF">S101468_01007</name>
</gene>
<evidence type="ECO:0000256" key="1">
    <source>
        <dbReference type="ARBA" id="ARBA00023172"/>
    </source>
</evidence>
<evidence type="ECO:0000313" key="2">
    <source>
        <dbReference type="EMBL" id="ASC05274.1"/>
    </source>
</evidence>
<dbReference type="GO" id="GO:0003677">
    <property type="term" value="F:DNA binding"/>
    <property type="evidence" value="ECO:0007669"/>
    <property type="project" value="InterPro"/>
</dbReference>
<dbReference type="Gene3D" id="1.10.443.10">
    <property type="entry name" value="Intergrase catalytic core"/>
    <property type="match status" value="1"/>
</dbReference>
<dbReference type="AlphaFoldDB" id="A0AAC9X2A0"/>
<sequence length="89" mass="10488">MRVWTPKGITKEKTVFVPDVTLHDLRHTWASWHYCLYRDILALKEDGEWATMGIVARYAKKTPDAYREEIRAWWRLSERHGSGTDIAAK</sequence>
<dbReference type="Proteomes" id="UP000196816">
    <property type="component" value="Chromosome"/>
</dbReference>
<dbReference type="GO" id="GO:0015074">
    <property type="term" value="P:DNA integration"/>
    <property type="evidence" value="ECO:0007669"/>
    <property type="project" value="InterPro"/>
</dbReference>
<dbReference type="InterPro" id="IPR011010">
    <property type="entry name" value="DNA_brk_join_enz"/>
</dbReference>
<dbReference type="SUPFAM" id="SSF56349">
    <property type="entry name" value="DNA breaking-rejoining enzymes"/>
    <property type="match status" value="1"/>
</dbReference>
<evidence type="ECO:0008006" key="4">
    <source>
        <dbReference type="Google" id="ProtNLM"/>
    </source>
</evidence>
<dbReference type="InterPro" id="IPR013762">
    <property type="entry name" value="Integrase-like_cat_sf"/>
</dbReference>
<dbReference type="GO" id="GO:0006310">
    <property type="term" value="P:DNA recombination"/>
    <property type="evidence" value="ECO:0007669"/>
    <property type="project" value="UniProtKB-KW"/>
</dbReference>